<evidence type="ECO:0000313" key="7">
    <source>
        <dbReference type="EMBL" id="EPC72654.1"/>
    </source>
</evidence>
<reference evidence="7 8" key="1">
    <citation type="journal article" date="2013" name="PLoS ONE">
        <title>Lactobacillus paracasei comparative genomics: towards species pan-genome definition and exploitation of diversity.</title>
        <authorList>
            <person name="Smokvina T."/>
            <person name="Wels M."/>
            <person name="Polka J."/>
            <person name="Chervaux C."/>
            <person name="Brisse S."/>
            <person name="Boekhorst J."/>
            <person name="van Hylckama Vlieg J.E."/>
            <person name="Siezen R.J."/>
        </authorList>
    </citation>
    <scope>NUCLEOTIDE SEQUENCE [LARGE SCALE GENOMIC DNA]</scope>
    <source>
        <strain evidence="7 8">Lpp126</strain>
    </source>
</reference>
<evidence type="ECO:0000256" key="3">
    <source>
        <dbReference type="ARBA" id="ARBA00022729"/>
    </source>
</evidence>
<sequence length="35" mass="3692">MLPHTGGTGTVIFAILGVALISFGAVAYRKRRNGF</sequence>
<keyword evidence="2" id="KW-0964">Secreted</keyword>
<dbReference type="Proteomes" id="UP000014243">
    <property type="component" value="Unassembled WGS sequence"/>
</dbReference>
<keyword evidence="1" id="KW-0134">Cell wall</keyword>
<keyword evidence="4" id="KW-0572">Peptidoglycan-anchor</keyword>
<accession>S2R5P6</accession>
<gene>
    <name evidence="7" type="ORF">Lpp126_14396</name>
</gene>
<proteinExistence type="predicted"/>
<name>S2R5P6_LACPA</name>
<dbReference type="InterPro" id="IPR019931">
    <property type="entry name" value="LPXTG_anchor"/>
</dbReference>
<evidence type="ECO:0000256" key="4">
    <source>
        <dbReference type="ARBA" id="ARBA00023088"/>
    </source>
</evidence>
<keyword evidence="3" id="KW-0732">Signal</keyword>
<evidence type="ECO:0000313" key="8">
    <source>
        <dbReference type="Proteomes" id="UP000014243"/>
    </source>
</evidence>
<comment type="caution">
    <text evidence="7">The sequence shown here is derived from an EMBL/GenBank/DDBJ whole genome shotgun (WGS) entry which is preliminary data.</text>
</comment>
<dbReference type="EMBL" id="ANKC01001032">
    <property type="protein sequence ID" value="EPC72654.1"/>
    <property type="molecule type" value="Genomic_DNA"/>
</dbReference>
<evidence type="ECO:0000256" key="2">
    <source>
        <dbReference type="ARBA" id="ARBA00022525"/>
    </source>
</evidence>
<evidence type="ECO:0000256" key="1">
    <source>
        <dbReference type="ARBA" id="ARBA00022512"/>
    </source>
</evidence>
<dbReference type="PROSITE" id="PS50847">
    <property type="entry name" value="GRAM_POS_ANCHORING"/>
    <property type="match status" value="1"/>
</dbReference>
<keyword evidence="5" id="KW-0812">Transmembrane</keyword>
<evidence type="ECO:0000256" key="5">
    <source>
        <dbReference type="SAM" id="Phobius"/>
    </source>
</evidence>
<feature type="transmembrane region" description="Helical" evidence="5">
    <location>
        <begin position="6"/>
        <end position="28"/>
    </location>
</feature>
<keyword evidence="5" id="KW-0472">Membrane</keyword>
<dbReference type="NCBIfam" id="TIGR01167">
    <property type="entry name" value="LPXTG_anchor"/>
    <property type="match status" value="1"/>
</dbReference>
<protein>
    <recommendedName>
        <fullName evidence="6">Gram-positive cocci surface proteins LPxTG domain-containing protein</fullName>
    </recommendedName>
</protein>
<evidence type="ECO:0000259" key="6">
    <source>
        <dbReference type="PROSITE" id="PS50847"/>
    </source>
</evidence>
<dbReference type="Pfam" id="PF00746">
    <property type="entry name" value="Gram_pos_anchor"/>
    <property type="match status" value="1"/>
</dbReference>
<keyword evidence="5" id="KW-1133">Transmembrane helix</keyword>
<organism evidence="7 8">
    <name type="scientific">Lacticaseibacillus paracasei subsp. paracasei Lpp126</name>
    <dbReference type="NCBI Taxonomy" id="1256206"/>
    <lineage>
        <taxon>Bacteria</taxon>
        <taxon>Bacillati</taxon>
        <taxon>Bacillota</taxon>
        <taxon>Bacilli</taxon>
        <taxon>Lactobacillales</taxon>
        <taxon>Lactobacillaceae</taxon>
        <taxon>Lacticaseibacillus</taxon>
    </lineage>
</organism>
<dbReference type="AlphaFoldDB" id="S2R5P6"/>
<feature type="domain" description="Gram-positive cocci surface proteins LPxTG" evidence="6">
    <location>
        <begin position="2"/>
        <end position="35"/>
    </location>
</feature>